<evidence type="ECO:0000313" key="1">
    <source>
        <dbReference type="EMBL" id="KEJ94230.1"/>
    </source>
</evidence>
<evidence type="ECO:0000313" key="2">
    <source>
        <dbReference type="Proteomes" id="UP000027746"/>
    </source>
</evidence>
<reference evidence="1 2" key="1">
    <citation type="submission" date="2014-01" db="EMBL/GenBank/DDBJ databases">
        <title>Sulfitobacter sp. H3 (MCCC 1A00686) Genome Sequencing.</title>
        <authorList>
            <person name="Lai Q."/>
            <person name="Hong Z."/>
        </authorList>
    </citation>
    <scope>NUCLEOTIDE SEQUENCE [LARGE SCALE GENOMIC DNA]</scope>
    <source>
        <strain evidence="1 2">H3</strain>
    </source>
</reference>
<dbReference type="EMBL" id="JAMD01000016">
    <property type="protein sequence ID" value="KEJ94230.1"/>
    <property type="molecule type" value="Genomic_DNA"/>
</dbReference>
<keyword evidence="2" id="KW-1185">Reference proteome</keyword>
<sequence>MLPTAGLNSTPQNASRAKLRGVSTWVWSCRRRQPPQRCLRLKASAASPIGRFRFSEVQGIWPNIP</sequence>
<comment type="caution">
    <text evidence="1">The sequence shown here is derived from an EMBL/GenBank/DDBJ whole genome shotgun (WGS) entry which is preliminary data.</text>
</comment>
<dbReference type="Proteomes" id="UP000027746">
    <property type="component" value="Unassembled WGS sequence"/>
</dbReference>
<dbReference type="AlphaFoldDB" id="A0A073IX88"/>
<accession>A0A073IX88</accession>
<organism evidence="1 2">
    <name type="scientific">Pseudosulfitobacter pseudonitzschiae</name>
    <dbReference type="NCBI Taxonomy" id="1402135"/>
    <lineage>
        <taxon>Bacteria</taxon>
        <taxon>Pseudomonadati</taxon>
        <taxon>Pseudomonadota</taxon>
        <taxon>Alphaproteobacteria</taxon>
        <taxon>Rhodobacterales</taxon>
        <taxon>Roseobacteraceae</taxon>
        <taxon>Pseudosulfitobacter</taxon>
    </lineage>
</organism>
<proteinExistence type="predicted"/>
<name>A0A073IX88_9RHOB</name>
<protein>
    <submittedName>
        <fullName evidence="1">Uncharacterized protein</fullName>
    </submittedName>
</protein>
<gene>
    <name evidence="1" type="ORF">SUH3_07560</name>
</gene>